<organism evidence="9 10">
    <name type="scientific">Falsarthrobacter nasiphocae</name>
    <dbReference type="NCBI Taxonomy" id="189863"/>
    <lineage>
        <taxon>Bacteria</taxon>
        <taxon>Bacillati</taxon>
        <taxon>Actinomycetota</taxon>
        <taxon>Actinomycetes</taxon>
        <taxon>Micrococcales</taxon>
        <taxon>Micrococcaceae</taxon>
        <taxon>Falsarthrobacter</taxon>
    </lineage>
</organism>
<dbReference type="HAMAP" id="MF_01877">
    <property type="entry name" value="16SrRNA_methyltr_I"/>
    <property type="match status" value="1"/>
</dbReference>
<dbReference type="Pfam" id="PF23016">
    <property type="entry name" value="RsmI_C"/>
    <property type="match status" value="1"/>
</dbReference>
<keyword evidence="10" id="KW-1185">Reference proteome</keyword>
<dbReference type="GO" id="GO:0070677">
    <property type="term" value="F:rRNA (cytosine-2'-O-)-methyltransferase activity"/>
    <property type="evidence" value="ECO:0007669"/>
    <property type="project" value="UniProtKB-UniRule"/>
</dbReference>
<protein>
    <recommendedName>
        <fullName evidence="6">Ribosomal RNA small subunit methyltransferase I</fullName>
        <ecNumber evidence="6">2.1.1.198</ecNumber>
    </recommendedName>
    <alternativeName>
        <fullName evidence="6">16S rRNA 2'-O-ribose C1402 methyltransferase</fullName>
    </alternativeName>
    <alternativeName>
        <fullName evidence="6">rRNA (cytidine-2'-O-)-methyltransferase RsmI</fullName>
    </alternativeName>
</protein>
<keyword evidence="2 6" id="KW-0698">rRNA processing</keyword>
<evidence type="ECO:0000256" key="4">
    <source>
        <dbReference type="ARBA" id="ARBA00022679"/>
    </source>
</evidence>
<keyword evidence="4 6" id="KW-0808">Transferase</keyword>
<evidence type="ECO:0000256" key="1">
    <source>
        <dbReference type="ARBA" id="ARBA00022490"/>
    </source>
</evidence>
<dbReference type="EC" id="2.1.1.198" evidence="6"/>
<feature type="domain" description="RsmI HTH" evidence="8">
    <location>
        <begin position="247"/>
        <end position="281"/>
    </location>
</feature>
<dbReference type="InterPro" id="IPR000878">
    <property type="entry name" value="4pyrrol_Mease"/>
</dbReference>
<dbReference type="SUPFAM" id="SSF53790">
    <property type="entry name" value="Tetrapyrrole methylase"/>
    <property type="match status" value="1"/>
</dbReference>
<evidence type="ECO:0000259" key="8">
    <source>
        <dbReference type="Pfam" id="PF23016"/>
    </source>
</evidence>
<evidence type="ECO:0000259" key="7">
    <source>
        <dbReference type="Pfam" id="PF00590"/>
    </source>
</evidence>
<reference evidence="9" key="1">
    <citation type="submission" date="2023-07" db="EMBL/GenBank/DDBJ databases">
        <title>Sequencing the genomes of 1000 actinobacteria strains.</title>
        <authorList>
            <person name="Klenk H.-P."/>
        </authorList>
    </citation>
    <scope>NUCLEOTIDE SEQUENCE</scope>
    <source>
        <strain evidence="9">DSM 13988</strain>
    </source>
</reference>
<evidence type="ECO:0000256" key="2">
    <source>
        <dbReference type="ARBA" id="ARBA00022552"/>
    </source>
</evidence>
<comment type="subcellular location">
    <subcellularLocation>
        <location evidence="6">Cytoplasm</location>
    </subcellularLocation>
</comment>
<keyword evidence="5 6" id="KW-0949">S-adenosyl-L-methionine</keyword>
<evidence type="ECO:0000313" key="9">
    <source>
        <dbReference type="EMBL" id="MDR6891618.1"/>
    </source>
</evidence>
<accession>A0AAE3YD00</accession>
<keyword evidence="1 6" id="KW-0963">Cytoplasm</keyword>
<evidence type="ECO:0000313" key="10">
    <source>
        <dbReference type="Proteomes" id="UP001247307"/>
    </source>
</evidence>
<dbReference type="Proteomes" id="UP001247307">
    <property type="component" value="Unassembled WGS sequence"/>
</dbReference>
<dbReference type="FunFam" id="3.40.1010.10:FF:000007">
    <property type="entry name" value="Ribosomal RNA small subunit methyltransferase I"/>
    <property type="match status" value="1"/>
</dbReference>
<name>A0AAE3YD00_9MICC</name>
<comment type="catalytic activity">
    <reaction evidence="6">
        <text>cytidine(1402) in 16S rRNA + S-adenosyl-L-methionine = 2'-O-methylcytidine(1402) in 16S rRNA + S-adenosyl-L-homocysteine + H(+)</text>
        <dbReference type="Rhea" id="RHEA:42924"/>
        <dbReference type="Rhea" id="RHEA-COMP:10285"/>
        <dbReference type="Rhea" id="RHEA-COMP:10286"/>
        <dbReference type="ChEBI" id="CHEBI:15378"/>
        <dbReference type="ChEBI" id="CHEBI:57856"/>
        <dbReference type="ChEBI" id="CHEBI:59789"/>
        <dbReference type="ChEBI" id="CHEBI:74495"/>
        <dbReference type="ChEBI" id="CHEBI:82748"/>
        <dbReference type="EC" id="2.1.1.198"/>
    </reaction>
</comment>
<evidence type="ECO:0000256" key="3">
    <source>
        <dbReference type="ARBA" id="ARBA00022603"/>
    </source>
</evidence>
<dbReference type="Gene3D" id="3.30.950.10">
    <property type="entry name" value="Methyltransferase, Cobalt-precorrin-4 Transmethylase, Domain 2"/>
    <property type="match status" value="1"/>
</dbReference>
<comment type="similarity">
    <text evidence="6">Belongs to the methyltransferase superfamily. RsmI family.</text>
</comment>
<comment type="function">
    <text evidence="6">Catalyzes the 2'-O-methylation of the ribose of cytidine 1402 (C1402) in 16S rRNA.</text>
</comment>
<dbReference type="Pfam" id="PF00590">
    <property type="entry name" value="TP_methylase"/>
    <property type="match status" value="1"/>
</dbReference>
<proteinExistence type="inferred from homology"/>
<keyword evidence="3 6" id="KW-0489">Methyltransferase</keyword>
<dbReference type="NCBIfam" id="TIGR00096">
    <property type="entry name" value="16S rRNA (cytidine(1402)-2'-O)-methyltransferase"/>
    <property type="match status" value="1"/>
</dbReference>
<dbReference type="InterPro" id="IPR053910">
    <property type="entry name" value="RsmI_HTH"/>
</dbReference>
<dbReference type="EMBL" id="JAVDUI010000001">
    <property type="protein sequence ID" value="MDR6891618.1"/>
    <property type="molecule type" value="Genomic_DNA"/>
</dbReference>
<dbReference type="PANTHER" id="PTHR46111:SF1">
    <property type="entry name" value="RIBOSOMAL RNA SMALL SUBUNIT METHYLTRANSFERASE I"/>
    <property type="match status" value="1"/>
</dbReference>
<dbReference type="FunFam" id="3.30.950.10:FF:000002">
    <property type="entry name" value="Ribosomal RNA small subunit methyltransferase I"/>
    <property type="match status" value="1"/>
</dbReference>
<gene>
    <name evidence="6" type="primary">rsmI</name>
    <name evidence="9" type="ORF">J2S35_000558</name>
</gene>
<feature type="domain" description="Tetrapyrrole methylase" evidence="7">
    <location>
        <begin position="10"/>
        <end position="213"/>
    </location>
</feature>
<comment type="caution">
    <text evidence="9">The sequence shown here is derived from an EMBL/GenBank/DDBJ whole genome shotgun (WGS) entry which is preliminary data.</text>
</comment>
<dbReference type="InterPro" id="IPR035996">
    <property type="entry name" value="4pyrrol_Methylase_sf"/>
</dbReference>
<dbReference type="GO" id="GO:0005737">
    <property type="term" value="C:cytoplasm"/>
    <property type="evidence" value="ECO:0007669"/>
    <property type="project" value="UniProtKB-SubCell"/>
</dbReference>
<dbReference type="CDD" id="cd11648">
    <property type="entry name" value="RsmI"/>
    <property type="match status" value="1"/>
</dbReference>
<dbReference type="RefSeq" id="WP_309849583.1">
    <property type="nucleotide sequence ID" value="NZ_BAAAIU010000045.1"/>
</dbReference>
<evidence type="ECO:0000256" key="5">
    <source>
        <dbReference type="ARBA" id="ARBA00022691"/>
    </source>
</evidence>
<dbReference type="PIRSF" id="PIRSF005917">
    <property type="entry name" value="MTase_YraL"/>
    <property type="match status" value="1"/>
</dbReference>
<dbReference type="InterPro" id="IPR014776">
    <property type="entry name" value="4pyrrole_Mease_sub2"/>
</dbReference>
<sequence length="286" mass="30303">MSPDTASAGRIVLAGTPIGNLGDASPRLSEILQGADVIAAEDTRTFQRLQSALGLDITARVLAHHEHNEETSAAGLVDLAEAGAEVVLVTDAGMPAVSDPGYRLVRLAAERGVTVTCVPGPSAAITALAVSGIASDRFAFEGFLPRKTGERRSRLSDLSGESRTLVFFEAPHRIDDMLEDLALAFGPSRPAAVCREMTKHYEQVLRGTLADLAERATAEQLRGEIVVVVEGAPERGEEVGGDMLADVERLVAGGHRLKDACAVVAERHRLPKREVYQAVLASRGTP</sequence>
<dbReference type="Gene3D" id="3.40.1010.10">
    <property type="entry name" value="Cobalt-precorrin-4 Transmethylase, Domain 1"/>
    <property type="match status" value="1"/>
</dbReference>
<dbReference type="InterPro" id="IPR014777">
    <property type="entry name" value="4pyrrole_Mease_sub1"/>
</dbReference>
<dbReference type="PANTHER" id="PTHR46111">
    <property type="entry name" value="RIBOSOMAL RNA SMALL SUBUNIT METHYLTRANSFERASE I"/>
    <property type="match status" value="1"/>
</dbReference>
<dbReference type="AlphaFoldDB" id="A0AAE3YD00"/>
<dbReference type="InterPro" id="IPR008189">
    <property type="entry name" value="rRNA_ssu_MeTfrase_I"/>
</dbReference>
<evidence type="ECO:0000256" key="6">
    <source>
        <dbReference type="HAMAP-Rule" id="MF_01877"/>
    </source>
</evidence>